<accession>A0A6J4V4M1</accession>
<feature type="compositionally biased region" description="Basic residues" evidence="1">
    <location>
        <begin position="9"/>
        <end position="20"/>
    </location>
</feature>
<gene>
    <name evidence="2" type="ORF">AVDCRST_MAG59-3300</name>
</gene>
<organism evidence="2">
    <name type="scientific">uncultured Thermomicrobiales bacterium</name>
    <dbReference type="NCBI Taxonomy" id="1645740"/>
    <lineage>
        <taxon>Bacteria</taxon>
        <taxon>Pseudomonadati</taxon>
        <taxon>Thermomicrobiota</taxon>
        <taxon>Thermomicrobia</taxon>
        <taxon>Thermomicrobiales</taxon>
        <taxon>environmental samples</taxon>
    </lineage>
</organism>
<dbReference type="EMBL" id="CADCWF010000230">
    <property type="protein sequence ID" value="CAA9568934.1"/>
    <property type="molecule type" value="Genomic_DNA"/>
</dbReference>
<evidence type="ECO:0000256" key="1">
    <source>
        <dbReference type="SAM" id="MobiDB-lite"/>
    </source>
</evidence>
<sequence length="43" mass="4402">CRSPSVAHPQHRSTGRHAAHVPRPASSASGCGRRPDGDGRTGA</sequence>
<evidence type="ECO:0000313" key="2">
    <source>
        <dbReference type="EMBL" id="CAA9568934.1"/>
    </source>
</evidence>
<proteinExistence type="predicted"/>
<dbReference type="AlphaFoldDB" id="A0A6J4V4M1"/>
<feature type="region of interest" description="Disordered" evidence="1">
    <location>
        <begin position="1"/>
        <end position="43"/>
    </location>
</feature>
<reference evidence="2" key="1">
    <citation type="submission" date="2020-02" db="EMBL/GenBank/DDBJ databases">
        <authorList>
            <person name="Meier V. D."/>
        </authorList>
    </citation>
    <scope>NUCLEOTIDE SEQUENCE</scope>
    <source>
        <strain evidence="2">AVDCRST_MAG59</strain>
    </source>
</reference>
<feature type="non-terminal residue" evidence="2">
    <location>
        <position position="43"/>
    </location>
</feature>
<protein>
    <submittedName>
        <fullName evidence="2">Uncharacterized protein</fullName>
    </submittedName>
</protein>
<feature type="compositionally biased region" description="Basic and acidic residues" evidence="1">
    <location>
        <begin position="33"/>
        <end position="43"/>
    </location>
</feature>
<name>A0A6J4V4M1_9BACT</name>
<feature type="non-terminal residue" evidence="2">
    <location>
        <position position="1"/>
    </location>
</feature>